<feature type="compositionally biased region" description="Basic and acidic residues" evidence="2">
    <location>
        <begin position="497"/>
        <end position="510"/>
    </location>
</feature>
<reference evidence="3" key="1">
    <citation type="journal article" date="2023" name="bioRxiv">
        <title>Scaffold-level genome assemblies of two parasitoid biocontrol wasps reveal the parthenogenesis mechanism and an associated novel virus.</title>
        <authorList>
            <person name="Inwood S."/>
            <person name="Skelly J."/>
            <person name="Guhlin J."/>
            <person name="Harrop T."/>
            <person name="Goldson S."/>
            <person name="Dearden P."/>
        </authorList>
    </citation>
    <scope>NUCLEOTIDE SEQUENCE</scope>
    <source>
        <strain evidence="3">Irish</strain>
        <tissue evidence="3">Whole body</tissue>
    </source>
</reference>
<feature type="compositionally biased region" description="Basic residues" evidence="2">
    <location>
        <begin position="475"/>
        <end position="491"/>
    </location>
</feature>
<comment type="similarity">
    <text evidence="1">Belongs to the FAM89 family.</text>
</comment>
<dbReference type="AlphaFoldDB" id="A0AA39FL05"/>
<evidence type="ECO:0000313" key="4">
    <source>
        <dbReference type="Proteomes" id="UP001168990"/>
    </source>
</evidence>
<dbReference type="Proteomes" id="UP001168990">
    <property type="component" value="Unassembled WGS sequence"/>
</dbReference>
<name>A0AA39FL05_9HYME</name>
<proteinExistence type="inferred from homology"/>
<sequence>MKLATMQRSHAPPVPPRPSRQVVAEALKRTAILPYPTRQAPPPPDTQPWRPNHPSSIQIKGRTVIYESAKDDKQVYGCDSNNDEFTKPVEIKTQQEYLDTSERTTSATLVESRREKQQQIEAQFKGETHRENIKSFCAPPFVNVEDTVISLAENRKGIVLNECTSPTMRIHDTTNIQVEESDITKDKLRIKDYFFLQQKIKSEIMEKNLINNNPLKLTTKIKSNDFMTKCENIFKAATGKLSLSEVNSSAVSAITNIDCAAAVVVEKSEPTVANNSNSKDNIQHEDWLEAGIRYSSTKITLPGDDLMTADEEQYHDQNERKSRSHLDFSSICQRIAMSSLQGLPPLPRSLSGFNLNETRGEPPPPPARSSSKVTKSGKLIQQPSTSRPSLSGRQITTLDTQLTILRKEMFGLRQLDLSLLSQLWSLNESIQEFRQLLQDQEDRAPSPSPSSEEGDDVSYANHPPAPPRRPSSLLHQHHHHHHHHHHHRPPRPLRPLPSDESHSSEEYGTG</sequence>
<accession>A0AA39FL05</accession>
<protein>
    <recommendedName>
        <fullName evidence="5">Protein FAM89A</fullName>
    </recommendedName>
</protein>
<dbReference type="EMBL" id="JAQQBS010000003">
    <property type="protein sequence ID" value="KAK0171381.1"/>
    <property type="molecule type" value="Genomic_DNA"/>
</dbReference>
<feature type="compositionally biased region" description="Polar residues" evidence="2">
    <location>
        <begin position="368"/>
        <end position="393"/>
    </location>
</feature>
<dbReference type="PANTHER" id="PTHR46949:SF1">
    <property type="entry name" value="AT07979P2"/>
    <property type="match status" value="1"/>
</dbReference>
<gene>
    <name evidence="3" type="ORF">PV328_009121</name>
</gene>
<comment type="caution">
    <text evidence="3">The sequence shown here is derived from an EMBL/GenBank/DDBJ whole genome shotgun (WGS) entry which is preliminary data.</text>
</comment>
<dbReference type="Pfam" id="PF14854">
    <property type="entry name" value="LURAP"/>
    <property type="match status" value="1"/>
</dbReference>
<dbReference type="PANTHER" id="PTHR46949">
    <property type="entry name" value="LEUCINE REPEAT ADAPTER PROTEIN 25"/>
    <property type="match status" value="1"/>
</dbReference>
<evidence type="ECO:0000256" key="1">
    <source>
        <dbReference type="ARBA" id="ARBA00038125"/>
    </source>
</evidence>
<feature type="region of interest" description="Disordered" evidence="2">
    <location>
        <begin position="1"/>
        <end position="56"/>
    </location>
</feature>
<evidence type="ECO:0008006" key="5">
    <source>
        <dbReference type="Google" id="ProtNLM"/>
    </source>
</evidence>
<evidence type="ECO:0000313" key="3">
    <source>
        <dbReference type="EMBL" id="KAK0171381.1"/>
    </source>
</evidence>
<dbReference type="InterPro" id="IPR039499">
    <property type="entry name" value="LURA1/LRA25"/>
</dbReference>
<keyword evidence="4" id="KW-1185">Reference proteome</keyword>
<feature type="region of interest" description="Disordered" evidence="2">
    <location>
        <begin position="438"/>
        <end position="510"/>
    </location>
</feature>
<feature type="region of interest" description="Disordered" evidence="2">
    <location>
        <begin position="346"/>
        <end position="393"/>
    </location>
</feature>
<organism evidence="3 4">
    <name type="scientific">Microctonus aethiopoides</name>
    <dbReference type="NCBI Taxonomy" id="144406"/>
    <lineage>
        <taxon>Eukaryota</taxon>
        <taxon>Metazoa</taxon>
        <taxon>Ecdysozoa</taxon>
        <taxon>Arthropoda</taxon>
        <taxon>Hexapoda</taxon>
        <taxon>Insecta</taxon>
        <taxon>Pterygota</taxon>
        <taxon>Neoptera</taxon>
        <taxon>Endopterygota</taxon>
        <taxon>Hymenoptera</taxon>
        <taxon>Apocrita</taxon>
        <taxon>Ichneumonoidea</taxon>
        <taxon>Braconidae</taxon>
        <taxon>Euphorinae</taxon>
        <taxon>Microctonus</taxon>
    </lineage>
</organism>
<reference evidence="3" key="2">
    <citation type="submission" date="2023-03" db="EMBL/GenBank/DDBJ databases">
        <authorList>
            <person name="Inwood S.N."/>
            <person name="Skelly J.G."/>
            <person name="Guhlin J."/>
            <person name="Harrop T.W.R."/>
            <person name="Goldson S.G."/>
            <person name="Dearden P.K."/>
        </authorList>
    </citation>
    <scope>NUCLEOTIDE SEQUENCE</scope>
    <source>
        <strain evidence="3">Irish</strain>
        <tissue evidence="3">Whole body</tissue>
    </source>
</reference>
<evidence type="ECO:0000256" key="2">
    <source>
        <dbReference type="SAM" id="MobiDB-lite"/>
    </source>
</evidence>